<evidence type="ECO:0000313" key="3">
    <source>
        <dbReference type="Proteomes" id="UP000824120"/>
    </source>
</evidence>
<feature type="region of interest" description="Disordered" evidence="1">
    <location>
        <begin position="1"/>
        <end position="25"/>
    </location>
</feature>
<dbReference type="AlphaFoldDB" id="A0A9J5Y074"/>
<reference evidence="2 3" key="1">
    <citation type="submission" date="2020-09" db="EMBL/GenBank/DDBJ databases">
        <title>De no assembly of potato wild relative species, Solanum commersonii.</title>
        <authorList>
            <person name="Cho K."/>
        </authorList>
    </citation>
    <scope>NUCLEOTIDE SEQUENCE [LARGE SCALE GENOMIC DNA]</scope>
    <source>
        <strain evidence="2">LZ3.2</strain>
        <tissue evidence="2">Leaf</tissue>
    </source>
</reference>
<sequence>MDQHMPVKKVRRNVDPPKRLPSNPMRHQKVPLFLKGKFIYKSIKHVVQFINEWKIVTRRKGEGADEDHTLNHWATKDITSVVIGMNGSGIKAGHVGSSKRQNKIQESKAMVPMTTKGNGAKELKSLEPAEFVKKGSHGSGAYKVKVDVTSITRNKGTHFQGMTSRRGYIKMKNLKYFPVDSIVSEKKG</sequence>
<name>A0A9J5Y074_SOLCO</name>
<comment type="caution">
    <text evidence="2">The sequence shown here is derived from an EMBL/GenBank/DDBJ whole genome shotgun (WGS) entry which is preliminary data.</text>
</comment>
<dbReference type="Proteomes" id="UP000824120">
    <property type="component" value="Chromosome 8"/>
</dbReference>
<organism evidence="2 3">
    <name type="scientific">Solanum commersonii</name>
    <name type="common">Commerson's wild potato</name>
    <name type="synonym">Commerson's nightshade</name>
    <dbReference type="NCBI Taxonomy" id="4109"/>
    <lineage>
        <taxon>Eukaryota</taxon>
        <taxon>Viridiplantae</taxon>
        <taxon>Streptophyta</taxon>
        <taxon>Embryophyta</taxon>
        <taxon>Tracheophyta</taxon>
        <taxon>Spermatophyta</taxon>
        <taxon>Magnoliopsida</taxon>
        <taxon>eudicotyledons</taxon>
        <taxon>Gunneridae</taxon>
        <taxon>Pentapetalae</taxon>
        <taxon>asterids</taxon>
        <taxon>lamiids</taxon>
        <taxon>Solanales</taxon>
        <taxon>Solanaceae</taxon>
        <taxon>Solanoideae</taxon>
        <taxon>Solaneae</taxon>
        <taxon>Solanum</taxon>
    </lineage>
</organism>
<proteinExistence type="predicted"/>
<keyword evidence="3" id="KW-1185">Reference proteome</keyword>
<feature type="compositionally biased region" description="Basic residues" evidence="1">
    <location>
        <begin position="1"/>
        <end position="11"/>
    </location>
</feature>
<evidence type="ECO:0000256" key="1">
    <source>
        <dbReference type="SAM" id="MobiDB-lite"/>
    </source>
</evidence>
<gene>
    <name evidence="2" type="ORF">H5410_043892</name>
</gene>
<evidence type="ECO:0000313" key="2">
    <source>
        <dbReference type="EMBL" id="KAG5593378.1"/>
    </source>
</evidence>
<protein>
    <submittedName>
        <fullName evidence="2">Uncharacterized protein</fullName>
    </submittedName>
</protein>
<accession>A0A9J5Y074</accession>
<dbReference type="EMBL" id="JACXVP010000008">
    <property type="protein sequence ID" value="KAG5593378.1"/>
    <property type="molecule type" value="Genomic_DNA"/>
</dbReference>